<evidence type="ECO:0000313" key="2">
    <source>
        <dbReference type="EMBL" id="NER63816.1"/>
    </source>
</evidence>
<reference evidence="3 4" key="1">
    <citation type="submission" date="2020-02" db="EMBL/GenBank/DDBJ databases">
        <title>Broccoli isolated Pseudomonas sp.</title>
        <authorList>
            <person name="Fujikawa T."/>
            <person name="Sawada H."/>
        </authorList>
    </citation>
    <scope>NUCLEOTIDE SEQUENCE [LARGE SCALE GENOMIC DNA]</scope>
    <source>
        <strain evidence="2 4">MAFF212427</strain>
        <strain evidence="1 3">MAFF212428</strain>
    </source>
</reference>
<accession>A0A6B3NPN2</accession>
<dbReference type="RefSeq" id="WP_163943236.1">
    <property type="nucleotide sequence ID" value="NZ_JAAHBU010000094.1"/>
</dbReference>
<accession>A0A6M0CVC9</accession>
<comment type="caution">
    <text evidence="2">The sequence shown here is derived from an EMBL/GenBank/DDBJ whole genome shotgun (WGS) entry which is preliminary data.</text>
</comment>
<organism evidence="2 4">
    <name type="scientific">Pseudomonas brassicae</name>
    <dbReference type="NCBI Taxonomy" id="2708063"/>
    <lineage>
        <taxon>Bacteria</taxon>
        <taxon>Pseudomonadati</taxon>
        <taxon>Pseudomonadota</taxon>
        <taxon>Gammaproteobacteria</taxon>
        <taxon>Pseudomonadales</taxon>
        <taxon>Pseudomonadaceae</taxon>
        <taxon>Pseudomonas</taxon>
    </lineage>
</organism>
<dbReference type="Proteomes" id="UP000480410">
    <property type="component" value="Unassembled WGS sequence"/>
</dbReference>
<gene>
    <name evidence="1" type="ORF">G3435_19670</name>
    <name evidence="2" type="ORF">G3436_07795</name>
</gene>
<evidence type="ECO:0000313" key="4">
    <source>
        <dbReference type="Proteomes" id="UP000482634"/>
    </source>
</evidence>
<keyword evidence="4" id="KW-1185">Reference proteome</keyword>
<dbReference type="Proteomes" id="UP000482634">
    <property type="component" value="Unassembled WGS sequence"/>
</dbReference>
<dbReference type="EMBL" id="JAAHBU010000094">
    <property type="protein sequence ID" value="NER63816.1"/>
    <property type="molecule type" value="Genomic_DNA"/>
</dbReference>
<sequence>MKVCIGLLVVAALTIGLATPLPGNLFMLLMDRDNFIPAQSSLFTFAPYQVSQGSSNYWLYGEDDRYYYHFTYAPAHPYRYIAKDNQCPAFDRDDVRSWCNALQGTPFR</sequence>
<evidence type="ECO:0000313" key="3">
    <source>
        <dbReference type="Proteomes" id="UP000480410"/>
    </source>
</evidence>
<name>A0A6B3NPN2_9PSED</name>
<dbReference type="EMBL" id="JAAHBV010000472">
    <property type="protein sequence ID" value="NER61568.1"/>
    <property type="molecule type" value="Genomic_DNA"/>
</dbReference>
<evidence type="ECO:0000313" key="1">
    <source>
        <dbReference type="EMBL" id="NER61568.1"/>
    </source>
</evidence>
<dbReference type="AlphaFoldDB" id="A0A6B3NPN2"/>
<protein>
    <submittedName>
        <fullName evidence="2">Uncharacterized protein</fullName>
    </submittedName>
</protein>
<proteinExistence type="predicted"/>